<evidence type="ECO:0000256" key="2">
    <source>
        <dbReference type="ARBA" id="ARBA00006370"/>
    </source>
</evidence>
<feature type="domain" description="MD-2-related lipid-recognition" evidence="9">
    <location>
        <begin position="40"/>
        <end position="160"/>
    </location>
</feature>
<gene>
    <name evidence="10" type="ORF">O0I10_003580</name>
</gene>
<keyword evidence="11" id="KW-1185">Reference proteome</keyword>
<dbReference type="GeneID" id="83210993"/>
<comment type="subunit">
    <text evidence="3">Monomer.</text>
</comment>
<evidence type="ECO:0000256" key="8">
    <source>
        <dbReference type="SAM" id="SignalP"/>
    </source>
</evidence>
<feature type="chain" id="PRO_5042198383" description="Phosphatidylglycerol/phosphatidylinositol transfer protein" evidence="8">
    <location>
        <begin position="19"/>
        <end position="165"/>
    </location>
</feature>
<keyword evidence="6 8" id="KW-0732">Signal</keyword>
<sequence>MKLLTPVLIAVLATLSSAATISPQLYIQSQSPHTTSTDLINVCGNGNDLLTVKDITLTPDPPQKGQNLTIDFKGKLKEEVPEGTSVLVQVKYGVVQLIKKKFDFCEEVKKVDEECPIPAGDLVFTKQVGLPKEIPPGHYSVHAVVTTPDGAQVTCLDGKMSFPRK</sequence>
<dbReference type="InterPro" id="IPR003172">
    <property type="entry name" value="ML_dom"/>
</dbReference>
<dbReference type="GO" id="GO:0032366">
    <property type="term" value="P:intracellular sterol transport"/>
    <property type="evidence" value="ECO:0007669"/>
    <property type="project" value="InterPro"/>
</dbReference>
<dbReference type="Gene3D" id="2.70.220.10">
    <property type="entry name" value="Ganglioside GM2 activator"/>
    <property type="match status" value="1"/>
</dbReference>
<evidence type="ECO:0000313" key="10">
    <source>
        <dbReference type="EMBL" id="KAJ8660534.1"/>
    </source>
</evidence>
<keyword evidence="5" id="KW-0813">Transport</keyword>
<protein>
    <recommendedName>
        <fullName evidence="4">Phosphatidylglycerol/phosphatidylinositol transfer protein</fullName>
    </recommendedName>
</protein>
<dbReference type="Proteomes" id="UP001234581">
    <property type="component" value="Unassembled WGS sequence"/>
</dbReference>
<evidence type="ECO:0000313" key="11">
    <source>
        <dbReference type="Proteomes" id="UP001234581"/>
    </source>
</evidence>
<dbReference type="AlphaFoldDB" id="A0AAD7V706"/>
<name>A0AAD7V706_9FUNG</name>
<keyword evidence="7" id="KW-0445">Lipid transport</keyword>
<dbReference type="PANTHER" id="PTHR11306:SF0">
    <property type="entry name" value="PHOSPHATIDYLGLYCEROL_PHOSPHATIDYLINOSITOL TRANSFER PROTEIN"/>
    <property type="match status" value="1"/>
</dbReference>
<dbReference type="PANTHER" id="PTHR11306">
    <property type="entry name" value="NIEMANN PICK TYPE C2 PROTEIN NPC2-RELATED"/>
    <property type="match status" value="1"/>
</dbReference>
<accession>A0AAD7V706</accession>
<evidence type="ECO:0000256" key="6">
    <source>
        <dbReference type="ARBA" id="ARBA00022729"/>
    </source>
</evidence>
<dbReference type="CDD" id="cd00917">
    <property type="entry name" value="PG-PI_TP"/>
    <property type="match status" value="1"/>
</dbReference>
<feature type="signal peptide" evidence="8">
    <location>
        <begin position="1"/>
        <end position="18"/>
    </location>
</feature>
<dbReference type="EMBL" id="JARTCD010000012">
    <property type="protein sequence ID" value="KAJ8660534.1"/>
    <property type="molecule type" value="Genomic_DNA"/>
</dbReference>
<evidence type="ECO:0000256" key="7">
    <source>
        <dbReference type="ARBA" id="ARBA00023055"/>
    </source>
</evidence>
<dbReference type="SUPFAM" id="SSF81296">
    <property type="entry name" value="E set domains"/>
    <property type="match status" value="1"/>
</dbReference>
<comment type="caution">
    <text evidence="10">The sequence shown here is derived from an EMBL/GenBank/DDBJ whole genome shotgun (WGS) entry which is preliminary data.</text>
</comment>
<evidence type="ECO:0000259" key="9">
    <source>
        <dbReference type="SMART" id="SM00737"/>
    </source>
</evidence>
<dbReference type="SMART" id="SM00737">
    <property type="entry name" value="ML"/>
    <property type="match status" value="1"/>
</dbReference>
<dbReference type="GO" id="GO:0032934">
    <property type="term" value="F:sterol binding"/>
    <property type="evidence" value="ECO:0007669"/>
    <property type="project" value="InterPro"/>
</dbReference>
<dbReference type="InterPro" id="IPR039670">
    <property type="entry name" value="NPC2-like"/>
</dbReference>
<dbReference type="InterPro" id="IPR033917">
    <property type="entry name" value="ML_PG-PI_TP"/>
</dbReference>
<dbReference type="RefSeq" id="XP_058345447.1">
    <property type="nucleotide sequence ID" value="XM_058483649.1"/>
</dbReference>
<reference evidence="10 11" key="1">
    <citation type="submission" date="2023-03" db="EMBL/GenBank/DDBJ databases">
        <title>Genome sequence of Lichtheimia ornata CBS 291.66.</title>
        <authorList>
            <person name="Mohabir J.T."/>
            <person name="Shea T.P."/>
            <person name="Kurbessoian T."/>
            <person name="Berby B."/>
            <person name="Fontaine J."/>
            <person name="Livny J."/>
            <person name="Gnirke A."/>
            <person name="Stajich J.E."/>
            <person name="Cuomo C.A."/>
        </authorList>
    </citation>
    <scope>NUCLEOTIDE SEQUENCE [LARGE SCALE GENOMIC DNA]</scope>
    <source>
        <strain evidence="10">CBS 291.66</strain>
    </source>
</reference>
<evidence type="ECO:0000256" key="3">
    <source>
        <dbReference type="ARBA" id="ARBA00011245"/>
    </source>
</evidence>
<dbReference type="InterPro" id="IPR014756">
    <property type="entry name" value="Ig_E-set"/>
</dbReference>
<dbReference type="InterPro" id="IPR036846">
    <property type="entry name" value="GM2-AP_sf"/>
</dbReference>
<evidence type="ECO:0000256" key="1">
    <source>
        <dbReference type="ARBA" id="ARBA00002053"/>
    </source>
</evidence>
<dbReference type="Pfam" id="PF02221">
    <property type="entry name" value="E1_DerP2_DerF2"/>
    <property type="match status" value="1"/>
</dbReference>
<organism evidence="10 11">
    <name type="scientific">Lichtheimia ornata</name>
    <dbReference type="NCBI Taxonomy" id="688661"/>
    <lineage>
        <taxon>Eukaryota</taxon>
        <taxon>Fungi</taxon>
        <taxon>Fungi incertae sedis</taxon>
        <taxon>Mucoromycota</taxon>
        <taxon>Mucoromycotina</taxon>
        <taxon>Mucoromycetes</taxon>
        <taxon>Mucorales</taxon>
        <taxon>Lichtheimiaceae</taxon>
        <taxon>Lichtheimia</taxon>
    </lineage>
</organism>
<comment type="similarity">
    <text evidence="2">Belongs to the NPC2 family.</text>
</comment>
<evidence type="ECO:0000256" key="5">
    <source>
        <dbReference type="ARBA" id="ARBA00022448"/>
    </source>
</evidence>
<proteinExistence type="inferred from homology"/>
<evidence type="ECO:0000256" key="4">
    <source>
        <dbReference type="ARBA" id="ARBA00016056"/>
    </source>
</evidence>
<comment type="function">
    <text evidence="1">Catalyzes the intermembrane transfer of phosphatidylglycerol and phosphatidylinositol.</text>
</comment>